<dbReference type="EMBL" id="MU276167">
    <property type="protein sequence ID" value="KAI0040793.1"/>
    <property type="molecule type" value="Genomic_DNA"/>
</dbReference>
<proteinExistence type="predicted"/>
<sequence length="61" mass="7044">MPALVTLSIADLNFWHSQMDKGRADPLRQWLVERARAGRALRKLRVSDFFDAHRRGPVRSA</sequence>
<reference evidence="1" key="1">
    <citation type="submission" date="2021-02" db="EMBL/GenBank/DDBJ databases">
        <authorList>
            <consortium name="DOE Joint Genome Institute"/>
            <person name="Ahrendt S."/>
            <person name="Looney B.P."/>
            <person name="Miyauchi S."/>
            <person name="Morin E."/>
            <person name="Drula E."/>
            <person name="Courty P.E."/>
            <person name="Chicoki N."/>
            <person name="Fauchery L."/>
            <person name="Kohler A."/>
            <person name="Kuo A."/>
            <person name="Labutti K."/>
            <person name="Pangilinan J."/>
            <person name="Lipzen A."/>
            <person name="Riley R."/>
            <person name="Andreopoulos W."/>
            <person name="He G."/>
            <person name="Johnson J."/>
            <person name="Barry K.W."/>
            <person name="Grigoriev I.V."/>
            <person name="Nagy L."/>
            <person name="Hibbett D."/>
            <person name="Henrissat B."/>
            <person name="Matheny P.B."/>
            <person name="Labbe J."/>
            <person name="Martin F."/>
        </authorList>
    </citation>
    <scope>NUCLEOTIDE SEQUENCE</scope>
    <source>
        <strain evidence="1">FP105234-sp</strain>
    </source>
</reference>
<gene>
    <name evidence="1" type="ORF">FA95DRAFT_823866</name>
</gene>
<keyword evidence="2" id="KW-1185">Reference proteome</keyword>
<evidence type="ECO:0000313" key="2">
    <source>
        <dbReference type="Proteomes" id="UP000814033"/>
    </source>
</evidence>
<organism evidence="1 2">
    <name type="scientific">Auriscalpium vulgare</name>
    <dbReference type="NCBI Taxonomy" id="40419"/>
    <lineage>
        <taxon>Eukaryota</taxon>
        <taxon>Fungi</taxon>
        <taxon>Dikarya</taxon>
        <taxon>Basidiomycota</taxon>
        <taxon>Agaricomycotina</taxon>
        <taxon>Agaricomycetes</taxon>
        <taxon>Russulales</taxon>
        <taxon>Auriscalpiaceae</taxon>
        <taxon>Auriscalpium</taxon>
    </lineage>
</organism>
<name>A0ACB8RB74_9AGAM</name>
<evidence type="ECO:0000313" key="1">
    <source>
        <dbReference type="EMBL" id="KAI0040793.1"/>
    </source>
</evidence>
<protein>
    <submittedName>
        <fullName evidence="1">Uncharacterized protein</fullName>
    </submittedName>
</protein>
<comment type="caution">
    <text evidence="1">The sequence shown here is derived from an EMBL/GenBank/DDBJ whole genome shotgun (WGS) entry which is preliminary data.</text>
</comment>
<dbReference type="Proteomes" id="UP000814033">
    <property type="component" value="Unassembled WGS sequence"/>
</dbReference>
<reference evidence="1" key="2">
    <citation type="journal article" date="2022" name="New Phytol.">
        <title>Evolutionary transition to the ectomycorrhizal habit in the genomes of a hyperdiverse lineage of mushroom-forming fungi.</title>
        <authorList>
            <person name="Looney B."/>
            <person name="Miyauchi S."/>
            <person name="Morin E."/>
            <person name="Drula E."/>
            <person name="Courty P.E."/>
            <person name="Kohler A."/>
            <person name="Kuo A."/>
            <person name="LaButti K."/>
            <person name="Pangilinan J."/>
            <person name="Lipzen A."/>
            <person name="Riley R."/>
            <person name="Andreopoulos W."/>
            <person name="He G."/>
            <person name="Johnson J."/>
            <person name="Nolan M."/>
            <person name="Tritt A."/>
            <person name="Barry K.W."/>
            <person name="Grigoriev I.V."/>
            <person name="Nagy L.G."/>
            <person name="Hibbett D."/>
            <person name="Henrissat B."/>
            <person name="Matheny P.B."/>
            <person name="Labbe J."/>
            <person name="Martin F.M."/>
        </authorList>
    </citation>
    <scope>NUCLEOTIDE SEQUENCE</scope>
    <source>
        <strain evidence="1">FP105234-sp</strain>
    </source>
</reference>
<accession>A0ACB8RB74</accession>